<evidence type="ECO:0000259" key="13">
    <source>
        <dbReference type="PROSITE" id="PS50850"/>
    </source>
</evidence>
<dbReference type="PANTHER" id="PTHR43528:SF1">
    <property type="entry name" value="ALPHA-KETOGLUTARATE PERMEASE"/>
    <property type="match status" value="1"/>
</dbReference>
<dbReference type="PROSITE" id="PS50850">
    <property type="entry name" value="MFS"/>
    <property type="match status" value="1"/>
</dbReference>
<feature type="domain" description="Major facilitator superfamily (MFS) profile" evidence="13">
    <location>
        <begin position="4"/>
        <end position="419"/>
    </location>
</feature>
<keyword evidence="4" id="KW-1003">Cell membrane</keyword>
<dbReference type="GO" id="GO:0015293">
    <property type="term" value="F:symporter activity"/>
    <property type="evidence" value="ECO:0007669"/>
    <property type="project" value="UniProtKB-KW"/>
</dbReference>
<dbReference type="InterPro" id="IPR020846">
    <property type="entry name" value="MFS_dom"/>
</dbReference>
<organism evidence="14 15">
    <name type="scientific">Mycolicibacter minnesotensis</name>
    <dbReference type="NCBI Taxonomy" id="1118379"/>
    <lineage>
        <taxon>Bacteria</taxon>
        <taxon>Bacillati</taxon>
        <taxon>Actinomycetota</taxon>
        <taxon>Actinomycetes</taxon>
        <taxon>Mycobacteriales</taxon>
        <taxon>Mycobacteriaceae</taxon>
        <taxon>Mycolicibacter</taxon>
    </lineage>
</organism>
<dbReference type="Pfam" id="PF00083">
    <property type="entry name" value="Sugar_tr"/>
    <property type="match status" value="2"/>
</dbReference>
<keyword evidence="6" id="KW-0769">Symport</keyword>
<evidence type="ECO:0000256" key="8">
    <source>
        <dbReference type="ARBA" id="ARBA00023136"/>
    </source>
</evidence>
<feature type="transmembrane region" description="Helical" evidence="12">
    <location>
        <begin position="101"/>
        <end position="121"/>
    </location>
</feature>
<feature type="transmembrane region" description="Helical" evidence="12">
    <location>
        <begin position="301"/>
        <end position="320"/>
    </location>
</feature>
<proteinExistence type="inferred from homology"/>
<evidence type="ECO:0000256" key="1">
    <source>
        <dbReference type="ARBA" id="ARBA00004651"/>
    </source>
</evidence>
<feature type="transmembrane region" description="Helical" evidence="12">
    <location>
        <begin position="142"/>
        <end position="165"/>
    </location>
</feature>
<evidence type="ECO:0000256" key="10">
    <source>
        <dbReference type="ARBA" id="ARBA00039918"/>
    </source>
</evidence>
<dbReference type="InterPro" id="IPR051084">
    <property type="entry name" value="H+-coupled_symporters"/>
</dbReference>
<comment type="subcellular location">
    <subcellularLocation>
        <location evidence="1">Cell membrane</location>
        <topology evidence="1">Multi-pass membrane protein</topology>
    </subcellularLocation>
</comment>
<sequence>MQRSIAGTAIGNFMEWYDFGIYGFLATTIAQVFYPGDSSSAVGLIATFGTLAAAFAVRPFGGIIFGALGDRIGRRRVLIMTVTLMAVGTTLTGLLPSYEDIGIWAPILLIVTRIMQGFSTGGEYVGAMTHISEHAPDRNRGALAGFLPLGTLGGYVLGAAVVTALKTQLPVAEMLQWGWRVPFLLGVPLAAIALYMRLRIDESPVYEQLRSNHSAASGNGWGQFQRTVMRQRTGLLICMGLVLAENVTNYMLTGYLPTYFKQVGGISGSGGLTMIVVALLLMLVAVVPLARLSDRIGRKPILWTGSALLIVGSVPAFLLIGQGGSYALRLLGVLIIGVMLLCFYSTTPSTLPALFPSEVRYFAVAIGFNISVSMFGGTTPLVAETLVSGTGNVLVPAYLLMGAGVVGAITLWFTPEVAGKRLPGSGPSVATEQEAEAIAKSGLRETGDDGLPA</sequence>
<gene>
    <name evidence="14" type="ORF">BST33_00310</name>
</gene>
<dbReference type="InterPro" id="IPR036259">
    <property type="entry name" value="MFS_trans_sf"/>
</dbReference>
<comment type="similarity">
    <text evidence="2">Belongs to the major facilitator superfamily. Metabolite:H+ Symporter (MHS) family (TC 2.A.1.6) family.</text>
</comment>
<dbReference type="FunFam" id="1.20.1250.20:FF:000001">
    <property type="entry name" value="Dicarboxylate MFS transporter"/>
    <property type="match status" value="1"/>
</dbReference>
<keyword evidence="8 12" id="KW-0472">Membrane</keyword>
<evidence type="ECO:0000256" key="9">
    <source>
        <dbReference type="ARBA" id="ARBA00037295"/>
    </source>
</evidence>
<evidence type="ECO:0000256" key="5">
    <source>
        <dbReference type="ARBA" id="ARBA00022692"/>
    </source>
</evidence>
<feature type="transmembrane region" description="Helical" evidence="12">
    <location>
        <begin position="359"/>
        <end position="383"/>
    </location>
</feature>
<feature type="transmembrane region" description="Helical" evidence="12">
    <location>
        <begin position="395"/>
        <end position="413"/>
    </location>
</feature>
<dbReference type="Proteomes" id="UP000192320">
    <property type="component" value="Unassembled WGS sequence"/>
</dbReference>
<reference evidence="14 15" key="1">
    <citation type="submission" date="2017-02" db="EMBL/GenBank/DDBJ databases">
        <title>The new phylogeny of genus Mycobacterium.</title>
        <authorList>
            <person name="Tortoli E."/>
            <person name="Trovato A."/>
            <person name="Cirillo D.M."/>
        </authorList>
    </citation>
    <scope>NUCLEOTIDE SEQUENCE [LARGE SCALE GENOMIC DNA]</scope>
    <source>
        <strain evidence="14 15">DSM 45633</strain>
    </source>
</reference>
<protein>
    <recommendedName>
        <fullName evidence="10">Putative proline/betaine transporter</fullName>
    </recommendedName>
</protein>
<feature type="transmembrane region" description="Helical" evidence="12">
    <location>
        <begin position="233"/>
        <end position="252"/>
    </location>
</feature>
<keyword evidence="15" id="KW-1185">Reference proteome</keyword>
<dbReference type="RefSeq" id="WP_083022482.1">
    <property type="nucleotide sequence ID" value="NZ_AP022589.1"/>
</dbReference>
<feature type="transmembrane region" description="Helical" evidence="12">
    <location>
        <begin position="40"/>
        <end position="65"/>
    </location>
</feature>
<feature type="transmembrane region" description="Helical" evidence="12">
    <location>
        <begin position="77"/>
        <end position="95"/>
    </location>
</feature>
<evidence type="ECO:0000256" key="7">
    <source>
        <dbReference type="ARBA" id="ARBA00022989"/>
    </source>
</evidence>
<dbReference type="AlphaFoldDB" id="A0AA91RNX8"/>
<dbReference type="InterPro" id="IPR005829">
    <property type="entry name" value="Sugar_transporter_CS"/>
</dbReference>
<evidence type="ECO:0000256" key="4">
    <source>
        <dbReference type="ARBA" id="ARBA00022475"/>
    </source>
</evidence>
<feature type="transmembrane region" description="Helical" evidence="12">
    <location>
        <begin position="16"/>
        <end position="34"/>
    </location>
</feature>
<feature type="transmembrane region" description="Helical" evidence="12">
    <location>
        <begin position="272"/>
        <end position="289"/>
    </location>
</feature>
<dbReference type="SUPFAM" id="SSF103473">
    <property type="entry name" value="MFS general substrate transporter"/>
    <property type="match status" value="1"/>
</dbReference>
<evidence type="ECO:0000256" key="2">
    <source>
        <dbReference type="ARBA" id="ARBA00008240"/>
    </source>
</evidence>
<name>A0AA91RNX8_9MYCO</name>
<evidence type="ECO:0000313" key="14">
    <source>
        <dbReference type="EMBL" id="ORB04622.1"/>
    </source>
</evidence>
<evidence type="ECO:0000256" key="11">
    <source>
        <dbReference type="SAM" id="MobiDB-lite"/>
    </source>
</evidence>
<feature type="region of interest" description="Disordered" evidence="11">
    <location>
        <begin position="424"/>
        <end position="453"/>
    </location>
</feature>
<dbReference type="PANTHER" id="PTHR43528">
    <property type="entry name" value="ALPHA-KETOGLUTARATE PERMEASE"/>
    <property type="match status" value="1"/>
</dbReference>
<keyword evidence="5 12" id="KW-0812">Transmembrane</keyword>
<feature type="transmembrane region" description="Helical" evidence="12">
    <location>
        <begin position="326"/>
        <end position="347"/>
    </location>
</feature>
<evidence type="ECO:0000256" key="12">
    <source>
        <dbReference type="SAM" id="Phobius"/>
    </source>
</evidence>
<dbReference type="Gene3D" id="1.20.1250.20">
    <property type="entry name" value="MFS general substrate transporter like domains"/>
    <property type="match status" value="1"/>
</dbReference>
<comment type="function">
    <text evidence="9">May be a proton symporter involved in the uptake of osmolytes such as proline and glycine betaine.</text>
</comment>
<dbReference type="GO" id="GO:0005886">
    <property type="term" value="C:plasma membrane"/>
    <property type="evidence" value="ECO:0007669"/>
    <property type="project" value="UniProtKB-SubCell"/>
</dbReference>
<accession>A0AA91RNX8</accession>
<feature type="transmembrane region" description="Helical" evidence="12">
    <location>
        <begin position="177"/>
        <end position="196"/>
    </location>
</feature>
<evidence type="ECO:0000313" key="15">
    <source>
        <dbReference type="Proteomes" id="UP000192320"/>
    </source>
</evidence>
<keyword evidence="3" id="KW-0813">Transport</keyword>
<comment type="caution">
    <text evidence="14">The sequence shown here is derived from an EMBL/GenBank/DDBJ whole genome shotgun (WGS) entry which is preliminary data.</text>
</comment>
<dbReference type="EMBL" id="MVHZ01000001">
    <property type="protein sequence ID" value="ORB04622.1"/>
    <property type="molecule type" value="Genomic_DNA"/>
</dbReference>
<evidence type="ECO:0000256" key="6">
    <source>
        <dbReference type="ARBA" id="ARBA00022847"/>
    </source>
</evidence>
<dbReference type="PROSITE" id="PS00216">
    <property type="entry name" value="SUGAR_TRANSPORT_1"/>
    <property type="match status" value="1"/>
</dbReference>
<evidence type="ECO:0000256" key="3">
    <source>
        <dbReference type="ARBA" id="ARBA00022448"/>
    </source>
</evidence>
<dbReference type="InterPro" id="IPR005828">
    <property type="entry name" value="MFS_sugar_transport-like"/>
</dbReference>
<keyword evidence="7 12" id="KW-1133">Transmembrane helix</keyword>